<dbReference type="AlphaFoldDB" id="A0AAW1PT10"/>
<feature type="region of interest" description="Disordered" evidence="1">
    <location>
        <begin position="151"/>
        <end position="185"/>
    </location>
</feature>
<protein>
    <submittedName>
        <fullName evidence="2">Uncharacterized protein</fullName>
    </submittedName>
</protein>
<reference evidence="2 3" key="1">
    <citation type="journal article" date="2024" name="Nat. Commun.">
        <title>Phylogenomics reveals the evolutionary origins of lichenization in chlorophyte algae.</title>
        <authorList>
            <person name="Puginier C."/>
            <person name="Libourel C."/>
            <person name="Otte J."/>
            <person name="Skaloud P."/>
            <person name="Haon M."/>
            <person name="Grisel S."/>
            <person name="Petersen M."/>
            <person name="Berrin J.G."/>
            <person name="Delaux P.M."/>
            <person name="Dal Grande F."/>
            <person name="Keller J."/>
        </authorList>
    </citation>
    <scope>NUCLEOTIDE SEQUENCE [LARGE SCALE GENOMIC DNA]</scope>
    <source>
        <strain evidence="2 3">SAG 2036</strain>
    </source>
</reference>
<dbReference type="Proteomes" id="UP001465755">
    <property type="component" value="Unassembled WGS sequence"/>
</dbReference>
<organism evidence="2 3">
    <name type="scientific">Symbiochloris irregularis</name>
    <dbReference type="NCBI Taxonomy" id="706552"/>
    <lineage>
        <taxon>Eukaryota</taxon>
        <taxon>Viridiplantae</taxon>
        <taxon>Chlorophyta</taxon>
        <taxon>core chlorophytes</taxon>
        <taxon>Trebouxiophyceae</taxon>
        <taxon>Trebouxiales</taxon>
        <taxon>Trebouxiaceae</taxon>
        <taxon>Symbiochloris</taxon>
    </lineage>
</organism>
<evidence type="ECO:0000313" key="3">
    <source>
        <dbReference type="Proteomes" id="UP001465755"/>
    </source>
</evidence>
<evidence type="ECO:0000313" key="2">
    <source>
        <dbReference type="EMBL" id="KAK9811952.1"/>
    </source>
</evidence>
<gene>
    <name evidence="2" type="ORF">WJX73_002716</name>
</gene>
<comment type="caution">
    <text evidence="2">The sequence shown here is derived from an EMBL/GenBank/DDBJ whole genome shotgun (WGS) entry which is preliminary data.</text>
</comment>
<proteinExistence type="predicted"/>
<accession>A0AAW1PT10</accession>
<sequence length="185" mass="21182">MAAHKDQRQIAVMDVRLQQTMPKDFCLRDEFWRDLSAGGRHFKSLEVSNTDPSDELTPAQEQQFCALLRAAMLTWKEQAGFLVWPLRQMSYSWPYAAYDEPPRCNPFWEMDLPRHTSNMFFAVFRLRLSPSSGSHFNILCQRSLSPEEAAAVSALTSGSRPDHKKPPSLPAGTAHTWQHQHHTAE</sequence>
<dbReference type="EMBL" id="JALJOQ010000010">
    <property type="protein sequence ID" value="KAK9811952.1"/>
    <property type="molecule type" value="Genomic_DNA"/>
</dbReference>
<evidence type="ECO:0000256" key="1">
    <source>
        <dbReference type="SAM" id="MobiDB-lite"/>
    </source>
</evidence>
<keyword evidence="3" id="KW-1185">Reference proteome</keyword>
<name>A0AAW1PT10_9CHLO</name>